<accession>A6G9H2</accession>
<name>A6G9H2_9BACT</name>
<organism evidence="1 2">
    <name type="scientific">Plesiocystis pacifica SIR-1</name>
    <dbReference type="NCBI Taxonomy" id="391625"/>
    <lineage>
        <taxon>Bacteria</taxon>
        <taxon>Pseudomonadati</taxon>
        <taxon>Myxococcota</taxon>
        <taxon>Polyangia</taxon>
        <taxon>Nannocystales</taxon>
        <taxon>Nannocystaceae</taxon>
        <taxon>Plesiocystis</taxon>
    </lineage>
</organism>
<dbReference type="EMBL" id="ABCS01000045">
    <property type="protein sequence ID" value="EDM77480.1"/>
    <property type="molecule type" value="Genomic_DNA"/>
</dbReference>
<comment type="caution">
    <text evidence="1">The sequence shown here is derived from an EMBL/GenBank/DDBJ whole genome shotgun (WGS) entry which is preliminary data.</text>
</comment>
<evidence type="ECO:0000313" key="2">
    <source>
        <dbReference type="Proteomes" id="UP000005801"/>
    </source>
</evidence>
<proteinExistence type="predicted"/>
<dbReference type="STRING" id="391625.PPSIR1_24889"/>
<keyword evidence="2" id="KW-1185">Reference proteome</keyword>
<reference evidence="1 2" key="1">
    <citation type="submission" date="2007-06" db="EMBL/GenBank/DDBJ databases">
        <authorList>
            <person name="Shimkets L."/>
            <person name="Ferriera S."/>
            <person name="Johnson J."/>
            <person name="Kravitz S."/>
            <person name="Beeson K."/>
            <person name="Sutton G."/>
            <person name="Rogers Y.-H."/>
            <person name="Friedman R."/>
            <person name="Frazier M."/>
            <person name="Venter J.C."/>
        </authorList>
    </citation>
    <scope>NUCLEOTIDE SEQUENCE [LARGE SCALE GENOMIC DNA]</scope>
    <source>
        <strain evidence="1 2">SIR-1</strain>
    </source>
</reference>
<protein>
    <submittedName>
        <fullName evidence="1">Uncharacterized protein</fullName>
    </submittedName>
</protein>
<gene>
    <name evidence="1" type="ORF">PPSIR1_24889</name>
</gene>
<sequence length="434" mass="46053">MTALETLRIFVHPRRGALIACLAVSALACIDEGGEAGDESVVDEVAPELGDTPLPACDAALFAHEQLLAELALPEPDVEYIAQLYRGEDTDLSGESPIPGGSPLQRWVREVDARLGRVEGGLLVDDAAIEGAIDLAPMIDDVDERRRLLLTIRDVLRLVASLDVRARLATVADQLPDPQRDPALTFAEWDTAWCYWGGVLRPLAAEAGSEPALVESLGSWETIIVDAFGSGHAGILGPEQAWAPDEYATKASKQIIEKTTFTTIHRVLLARASAAQGGDQAAADEALGLLRVLEDRVLGRNSPAVPAIEAMLEGELPSVDPAWIEAELAVAFVKRARKYCDEAVVAGTLGTPDGVKGAWEGIVYTAVVLPVMEQRLPGFDAAAHMQLWLDYLAAVEAEDGGAAVALTQELVAVNCATQAELGIAACTASEDESE</sequence>
<dbReference type="OrthoDB" id="5507690at2"/>
<dbReference type="AlphaFoldDB" id="A6G9H2"/>
<dbReference type="Proteomes" id="UP000005801">
    <property type="component" value="Unassembled WGS sequence"/>
</dbReference>
<dbReference type="RefSeq" id="WP_006973367.1">
    <property type="nucleotide sequence ID" value="NZ_ABCS01000045.1"/>
</dbReference>
<evidence type="ECO:0000313" key="1">
    <source>
        <dbReference type="EMBL" id="EDM77480.1"/>
    </source>
</evidence>